<comment type="caution">
    <text evidence="1">The sequence shown here is derived from an EMBL/GenBank/DDBJ whole genome shotgun (WGS) entry which is preliminary data.</text>
</comment>
<accession>A0A5J4TEL8</accession>
<reference evidence="1 2" key="1">
    <citation type="submission" date="2019-03" db="EMBL/GenBank/DDBJ databases">
        <title>Single cell metagenomics reveals metabolic interactions within the superorganism composed of flagellate Streblomastix strix and complex community of Bacteroidetes bacteria on its surface.</title>
        <authorList>
            <person name="Treitli S.C."/>
            <person name="Kolisko M."/>
            <person name="Husnik F."/>
            <person name="Keeling P."/>
            <person name="Hampl V."/>
        </authorList>
    </citation>
    <scope>NUCLEOTIDE SEQUENCE [LARGE SCALE GENOMIC DNA]</scope>
    <source>
        <strain evidence="1">ST1C</strain>
    </source>
</reference>
<evidence type="ECO:0000313" key="1">
    <source>
        <dbReference type="EMBL" id="KAA6356372.1"/>
    </source>
</evidence>
<protein>
    <submittedName>
        <fullName evidence="1">Uncharacterized protein</fullName>
    </submittedName>
</protein>
<dbReference type="Proteomes" id="UP000324800">
    <property type="component" value="Unassembled WGS sequence"/>
</dbReference>
<dbReference type="EMBL" id="SNRW01033071">
    <property type="protein sequence ID" value="KAA6356372.1"/>
    <property type="molecule type" value="Genomic_DNA"/>
</dbReference>
<name>A0A5J4TEL8_9EUKA</name>
<organism evidence="1 2">
    <name type="scientific">Streblomastix strix</name>
    <dbReference type="NCBI Taxonomy" id="222440"/>
    <lineage>
        <taxon>Eukaryota</taxon>
        <taxon>Metamonada</taxon>
        <taxon>Preaxostyla</taxon>
        <taxon>Oxymonadida</taxon>
        <taxon>Streblomastigidae</taxon>
        <taxon>Streblomastix</taxon>
    </lineage>
</organism>
<dbReference type="AlphaFoldDB" id="A0A5J4TEL8"/>
<gene>
    <name evidence="1" type="ORF">EZS28_048100</name>
</gene>
<proteinExistence type="predicted"/>
<evidence type="ECO:0000313" key="2">
    <source>
        <dbReference type="Proteomes" id="UP000324800"/>
    </source>
</evidence>
<sequence length="179" mass="20078">MVDTANQGDVNTINNTGSISISTYPGQINEEKEQEITTRYNRRAPDINKKRNKVSINLAIAVGLSDEEPGGASCFLGNNALLYMRRALKWCESVKMKDSKNCGTKRGVCGIFEPFRGPTLRNHPLITSFMRKHSQYKISRSKKLENAEIKNGTCGNSTQNIHNAPLCRDRMIKDQSRIT</sequence>